<sequence>MKYVSEIGFTIIAGLVAAAAPGMVYLSLFA</sequence>
<organism evidence="2 3">
    <name type="scientific">Sphingobium subterraneum</name>
    <dbReference type="NCBI Taxonomy" id="627688"/>
    <lineage>
        <taxon>Bacteria</taxon>
        <taxon>Pseudomonadati</taxon>
        <taxon>Pseudomonadota</taxon>
        <taxon>Alphaproteobacteria</taxon>
        <taxon>Sphingomonadales</taxon>
        <taxon>Sphingomonadaceae</taxon>
        <taxon>Sphingobium</taxon>
    </lineage>
</organism>
<keyword evidence="1" id="KW-1133">Transmembrane helix</keyword>
<proteinExistence type="predicted"/>
<evidence type="ECO:0000313" key="3">
    <source>
        <dbReference type="Proteomes" id="UP000552700"/>
    </source>
</evidence>
<evidence type="ECO:0000313" key="2">
    <source>
        <dbReference type="EMBL" id="MBB6122431.1"/>
    </source>
</evidence>
<name>A0A841J279_9SPHN</name>
<evidence type="ECO:0000256" key="1">
    <source>
        <dbReference type="SAM" id="Phobius"/>
    </source>
</evidence>
<accession>A0A841J279</accession>
<keyword evidence="1" id="KW-0472">Membrane</keyword>
<reference evidence="2 3" key="1">
    <citation type="submission" date="2020-08" db="EMBL/GenBank/DDBJ databases">
        <title>Genomic Encyclopedia of Type Strains, Phase IV (KMG-IV): sequencing the most valuable type-strain genomes for metagenomic binning, comparative biology and taxonomic classification.</title>
        <authorList>
            <person name="Goeker M."/>
        </authorList>
    </citation>
    <scope>NUCLEOTIDE SEQUENCE [LARGE SCALE GENOMIC DNA]</scope>
    <source>
        <strain evidence="2 3">DSM 102255</strain>
    </source>
</reference>
<dbReference type="AlphaFoldDB" id="A0A841J279"/>
<gene>
    <name evidence="2" type="ORF">FHS92_000138</name>
</gene>
<keyword evidence="1" id="KW-0812">Transmembrane</keyword>
<feature type="transmembrane region" description="Helical" evidence="1">
    <location>
        <begin position="7"/>
        <end position="28"/>
    </location>
</feature>
<dbReference type="Proteomes" id="UP000552700">
    <property type="component" value="Unassembled WGS sequence"/>
</dbReference>
<dbReference type="EMBL" id="JACIJP010000001">
    <property type="protein sequence ID" value="MBB6122431.1"/>
    <property type="molecule type" value="Genomic_DNA"/>
</dbReference>
<comment type="caution">
    <text evidence="2">The sequence shown here is derived from an EMBL/GenBank/DDBJ whole genome shotgun (WGS) entry which is preliminary data.</text>
</comment>
<protein>
    <submittedName>
        <fullName evidence="2">Uncharacterized protein</fullName>
    </submittedName>
</protein>
<keyword evidence="3" id="KW-1185">Reference proteome</keyword>